<gene>
    <name evidence="4" type="ORF">J5N97_005783</name>
</gene>
<protein>
    <recommendedName>
        <fullName evidence="1">Defective in cullin neddylation protein</fullName>
    </recommendedName>
</protein>
<reference evidence="4" key="1">
    <citation type="submission" date="2021-03" db="EMBL/GenBank/DDBJ databases">
        <authorList>
            <person name="Li Z."/>
            <person name="Yang C."/>
        </authorList>
    </citation>
    <scope>NUCLEOTIDE SEQUENCE</scope>
    <source>
        <strain evidence="4">Dzin_1.0</strain>
        <tissue evidence="4">Leaf</tissue>
    </source>
</reference>
<dbReference type="EMBL" id="JAGGNH010000001">
    <property type="protein sequence ID" value="KAJ0987427.1"/>
    <property type="molecule type" value="Genomic_DNA"/>
</dbReference>
<dbReference type="Gene3D" id="1.10.238.200">
    <property type="entry name" value="Cullin, PONY binding domain"/>
    <property type="match status" value="1"/>
</dbReference>
<dbReference type="GO" id="GO:0032182">
    <property type="term" value="F:ubiquitin-like protein binding"/>
    <property type="evidence" value="ECO:0007669"/>
    <property type="project" value="TreeGrafter"/>
</dbReference>
<feature type="domain" description="DCUN1" evidence="3">
    <location>
        <begin position="1"/>
        <end position="165"/>
    </location>
</feature>
<dbReference type="PANTHER" id="PTHR12281:SF31">
    <property type="entry name" value="DCN1-LIKE PROTEIN 3"/>
    <property type="match status" value="1"/>
</dbReference>
<dbReference type="OrthoDB" id="286637at2759"/>
<dbReference type="InterPro" id="IPR014764">
    <property type="entry name" value="DCN-prot"/>
</dbReference>
<comment type="function">
    <text evidence="1">Neddylation of cullins play an essential role in the regulation of SCF-type complexes activity.</text>
</comment>
<reference evidence="4" key="2">
    <citation type="journal article" date="2022" name="Hortic Res">
        <title>The genome of Dioscorea zingiberensis sheds light on the biosynthesis, origin and evolution of the medicinally important diosgenin saponins.</title>
        <authorList>
            <person name="Li Y."/>
            <person name="Tan C."/>
            <person name="Li Z."/>
            <person name="Guo J."/>
            <person name="Li S."/>
            <person name="Chen X."/>
            <person name="Wang C."/>
            <person name="Dai X."/>
            <person name="Yang H."/>
            <person name="Song W."/>
            <person name="Hou L."/>
            <person name="Xu J."/>
            <person name="Tong Z."/>
            <person name="Xu A."/>
            <person name="Yuan X."/>
            <person name="Wang W."/>
            <person name="Yang Q."/>
            <person name="Chen L."/>
            <person name="Sun Z."/>
            <person name="Wang K."/>
            <person name="Pan B."/>
            <person name="Chen J."/>
            <person name="Bao Y."/>
            <person name="Liu F."/>
            <person name="Qi X."/>
            <person name="Gang D.R."/>
            <person name="Wen J."/>
            <person name="Li J."/>
        </authorList>
    </citation>
    <scope>NUCLEOTIDE SEQUENCE</scope>
    <source>
        <strain evidence="4">Dzin_1.0</strain>
    </source>
</reference>
<evidence type="ECO:0000256" key="2">
    <source>
        <dbReference type="SAM" id="MobiDB-lite"/>
    </source>
</evidence>
<keyword evidence="5" id="KW-1185">Reference proteome</keyword>
<feature type="compositionally biased region" description="Basic and acidic residues" evidence="2">
    <location>
        <begin position="224"/>
        <end position="236"/>
    </location>
</feature>
<sequence length="305" mass="34425">MGFPLSHPVDIFEVYGRYCDIVSKNNHADAKEPLSMLSKSLDSRWQSRDTIFNDLVRLMAYLDLSVESWKFNCFYDFVFFICRENGQKSITVSRAITAWRLVLTGRFRLLNQWCEFIEKHQRHNISEDAWRQLLAFSRCVNEDLEGYDPKGAWPVLIDDFVEHMYRINQSNNCGTMDPCCSCSDMDIQPSISSTFRGLNLLPGSKRKLLADTAGGNEGVPNSDKMTRPDKRFKEECTSNPLGQDSPMSGGVDETTEQYGGLCSRPSLKICMHSACAVEDSLSKGLEGHLSLGCCLPTGHKLGYLL</sequence>
<comment type="caution">
    <text evidence="4">The sequence shown here is derived from an EMBL/GenBank/DDBJ whole genome shotgun (WGS) entry which is preliminary data.</text>
</comment>
<feature type="region of interest" description="Disordered" evidence="2">
    <location>
        <begin position="211"/>
        <end position="254"/>
    </location>
</feature>
<dbReference type="Pfam" id="PF03556">
    <property type="entry name" value="Cullin_binding"/>
    <property type="match status" value="1"/>
</dbReference>
<dbReference type="GO" id="GO:0000151">
    <property type="term" value="C:ubiquitin ligase complex"/>
    <property type="evidence" value="ECO:0007669"/>
    <property type="project" value="TreeGrafter"/>
</dbReference>
<name>A0A9D5DAG8_9LILI</name>
<organism evidence="4 5">
    <name type="scientific">Dioscorea zingiberensis</name>
    <dbReference type="NCBI Taxonomy" id="325984"/>
    <lineage>
        <taxon>Eukaryota</taxon>
        <taxon>Viridiplantae</taxon>
        <taxon>Streptophyta</taxon>
        <taxon>Embryophyta</taxon>
        <taxon>Tracheophyta</taxon>
        <taxon>Spermatophyta</taxon>
        <taxon>Magnoliopsida</taxon>
        <taxon>Liliopsida</taxon>
        <taxon>Dioscoreales</taxon>
        <taxon>Dioscoreaceae</taxon>
        <taxon>Dioscorea</taxon>
    </lineage>
</organism>
<dbReference type="GO" id="GO:0031624">
    <property type="term" value="F:ubiquitin conjugating enzyme binding"/>
    <property type="evidence" value="ECO:0007669"/>
    <property type="project" value="TreeGrafter"/>
</dbReference>
<dbReference type="PANTHER" id="PTHR12281">
    <property type="entry name" value="RP42 RELATED"/>
    <property type="match status" value="1"/>
</dbReference>
<dbReference type="Proteomes" id="UP001085076">
    <property type="component" value="Miscellaneous, Linkage group lg01"/>
</dbReference>
<dbReference type="InterPro" id="IPR005176">
    <property type="entry name" value="PONY_dom"/>
</dbReference>
<evidence type="ECO:0000259" key="3">
    <source>
        <dbReference type="PROSITE" id="PS51229"/>
    </source>
</evidence>
<dbReference type="GO" id="GO:0045116">
    <property type="term" value="P:protein neddylation"/>
    <property type="evidence" value="ECO:0007669"/>
    <property type="project" value="TreeGrafter"/>
</dbReference>
<evidence type="ECO:0000313" key="5">
    <source>
        <dbReference type="Proteomes" id="UP001085076"/>
    </source>
</evidence>
<dbReference type="FunFam" id="1.10.238.200:FF:000006">
    <property type="entry name" value="Defective in cullin neddylation protein"/>
    <property type="match status" value="1"/>
</dbReference>
<dbReference type="GO" id="GO:0097602">
    <property type="term" value="F:cullin family protein binding"/>
    <property type="evidence" value="ECO:0007669"/>
    <property type="project" value="TreeGrafter"/>
</dbReference>
<evidence type="ECO:0000313" key="4">
    <source>
        <dbReference type="EMBL" id="KAJ0987427.1"/>
    </source>
</evidence>
<feature type="compositionally biased region" description="Polar residues" evidence="2">
    <location>
        <begin position="237"/>
        <end position="246"/>
    </location>
</feature>
<accession>A0A9D5DAG8</accession>
<dbReference type="InterPro" id="IPR042460">
    <property type="entry name" value="DCN1-like_PONY"/>
</dbReference>
<evidence type="ECO:0000256" key="1">
    <source>
        <dbReference type="RuleBase" id="RU410713"/>
    </source>
</evidence>
<dbReference type="AlphaFoldDB" id="A0A9D5DAG8"/>
<dbReference type="PROSITE" id="PS51229">
    <property type="entry name" value="DCUN1"/>
    <property type="match status" value="1"/>
</dbReference>
<proteinExistence type="predicted"/>